<comment type="subcellular location">
    <subcellularLocation>
        <location evidence="1">Membrane</location>
        <topology evidence="1">Multi-pass membrane protein</topology>
    </subcellularLocation>
</comment>
<dbReference type="Proteomes" id="UP001598138">
    <property type="component" value="Unassembled WGS sequence"/>
</dbReference>
<feature type="transmembrane region" description="Helical" evidence="8">
    <location>
        <begin position="12"/>
        <end position="33"/>
    </location>
</feature>
<accession>A0ABW6DIY6</accession>
<sequence>MEPEYTIQSAQIIGIITSMVFSAFFSGVEMAFVSSNKLYFELKSKQNILSAKIIANFNQSPSQFIGTMLIGNTLSLVAYGIFMEEFLHHLILHNIPFIQNEIIARLLASILATILILTTSEFTPKSVFLINPDAILEFLAIPIWIINTLMFPLVWSIVSLSKWFITRVLRLTYSEEKPAFGLTDLNHYLQNLNRKISTEEENEVDTKIFHNALEFKQVKVRECMIPRTEITAIELEEGIEGLTNVFIESGHSKVLVYKESLEEVIGYCHSLELFKKPKDLLAILTPIPIVPEAMPANDLMIKFSKERKSLALVVDEFGSTSGLVSMEDVMEQIFGEIQDEYDDSEDWIEKVLDEHTYLLSGRHEIDYLNEKYDWNLPEGDYETLGGMLISVYEDIPGENEVITLSPFQFQIITVTDTRIDTVKVIITGKITKEEALKGKH</sequence>
<evidence type="ECO:0000313" key="10">
    <source>
        <dbReference type="EMBL" id="MFD3394900.1"/>
    </source>
</evidence>
<dbReference type="SUPFAM" id="SSF54631">
    <property type="entry name" value="CBS-domain pair"/>
    <property type="match status" value="1"/>
</dbReference>
<organism evidence="10 11">
    <name type="scientific">Aquirufa avitistagni</name>
    <dbReference type="NCBI Taxonomy" id="3104728"/>
    <lineage>
        <taxon>Bacteria</taxon>
        <taxon>Pseudomonadati</taxon>
        <taxon>Bacteroidota</taxon>
        <taxon>Cytophagia</taxon>
        <taxon>Cytophagales</taxon>
        <taxon>Flectobacillaceae</taxon>
        <taxon>Aquirufa</taxon>
    </lineage>
</organism>
<evidence type="ECO:0000259" key="9">
    <source>
        <dbReference type="PROSITE" id="PS51371"/>
    </source>
</evidence>
<dbReference type="SMART" id="SM01091">
    <property type="entry name" value="CorC_HlyC"/>
    <property type="match status" value="1"/>
</dbReference>
<dbReference type="InterPro" id="IPR000644">
    <property type="entry name" value="CBS_dom"/>
</dbReference>
<proteinExistence type="predicted"/>
<name>A0ABW6DIY6_9BACT</name>
<evidence type="ECO:0000256" key="4">
    <source>
        <dbReference type="ARBA" id="ARBA00022989"/>
    </source>
</evidence>
<dbReference type="EMBL" id="JBBKXZ010000003">
    <property type="protein sequence ID" value="MFD3394900.1"/>
    <property type="molecule type" value="Genomic_DNA"/>
</dbReference>
<feature type="transmembrane region" description="Helical" evidence="8">
    <location>
        <begin position="139"/>
        <end position="160"/>
    </location>
</feature>
<keyword evidence="11" id="KW-1185">Reference proteome</keyword>
<dbReference type="RefSeq" id="WP_377983773.1">
    <property type="nucleotide sequence ID" value="NZ_JBBKXZ010000003.1"/>
</dbReference>
<evidence type="ECO:0000256" key="2">
    <source>
        <dbReference type="ARBA" id="ARBA00022692"/>
    </source>
</evidence>
<comment type="caution">
    <text evidence="10">The sequence shown here is derived from an EMBL/GenBank/DDBJ whole genome shotgun (WGS) entry which is preliminary data.</text>
</comment>
<gene>
    <name evidence="10" type="ORF">U0R10_09710</name>
</gene>
<keyword evidence="2 8" id="KW-0812">Transmembrane</keyword>
<feature type="transmembrane region" description="Helical" evidence="8">
    <location>
        <begin position="64"/>
        <end position="82"/>
    </location>
</feature>
<dbReference type="Pfam" id="PF01595">
    <property type="entry name" value="CNNM"/>
    <property type="match status" value="1"/>
</dbReference>
<dbReference type="InterPro" id="IPR005170">
    <property type="entry name" value="Transptr-assoc_dom"/>
</dbReference>
<keyword evidence="6 8" id="KW-0472">Membrane</keyword>
<keyword evidence="4 8" id="KW-1133">Transmembrane helix</keyword>
<dbReference type="Pfam" id="PF03471">
    <property type="entry name" value="CorC_HlyC"/>
    <property type="match status" value="1"/>
</dbReference>
<keyword evidence="5 7" id="KW-0129">CBS domain</keyword>
<dbReference type="CDD" id="cd04590">
    <property type="entry name" value="CBS_pair_CorC_HlyC_assoc"/>
    <property type="match status" value="1"/>
</dbReference>
<evidence type="ECO:0000256" key="6">
    <source>
        <dbReference type="ARBA" id="ARBA00023136"/>
    </source>
</evidence>
<evidence type="ECO:0000256" key="3">
    <source>
        <dbReference type="ARBA" id="ARBA00022737"/>
    </source>
</evidence>
<dbReference type="InterPro" id="IPR044751">
    <property type="entry name" value="Ion_transp-like_CBS"/>
</dbReference>
<dbReference type="InterPro" id="IPR036318">
    <property type="entry name" value="FAD-bd_PCMH-like_sf"/>
</dbReference>
<dbReference type="SUPFAM" id="SSF56176">
    <property type="entry name" value="FAD-binding/transporter-associated domain-like"/>
    <property type="match status" value="1"/>
</dbReference>
<dbReference type="Pfam" id="PF00571">
    <property type="entry name" value="CBS"/>
    <property type="match status" value="1"/>
</dbReference>
<evidence type="ECO:0000256" key="1">
    <source>
        <dbReference type="ARBA" id="ARBA00004141"/>
    </source>
</evidence>
<keyword evidence="3" id="KW-0677">Repeat</keyword>
<reference evidence="10 11" key="1">
    <citation type="submission" date="2024-03" db="EMBL/GenBank/DDBJ databases">
        <title>Aquirufa genome sequencing.</title>
        <authorList>
            <person name="Pitt A."/>
            <person name="Hahn M.W."/>
        </authorList>
    </citation>
    <scope>NUCLEOTIDE SEQUENCE [LARGE SCALE GENOMIC DNA]</scope>
    <source>
        <strain evidence="10 11">OSTEICH-129V</strain>
    </source>
</reference>
<dbReference type="Gene3D" id="3.30.465.10">
    <property type="match status" value="1"/>
</dbReference>
<dbReference type="InterPro" id="IPR016169">
    <property type="entry name" value="FAD-bd_PCMH_sub2"/>
</dbReference>
<feature type="transmembrane region" description="Helical" evidence="8">
    <location>
        <begin position="102"/>
        <end position="119"/>
    </location>
</feature>
<evidence type="ECO:0000256" key="5">
    <source>
        <dbReference type="ARBA" id="ARBA00023122"/>
    </source>
</evidence>
<evidence type="ECO:0000256" key="7">
    <source>
        <dbReference type="PROSITE-ProRule" id="PRU00703"/>
    </source>
</evidence>
<dbReference type="Gene3D" id="3.10.580.10">
    <property type="entry name" value="CBS-domain"/>
    <property type="match status" value="1"/>
</dbReference>
<dbReference type="PROSITE" id="PS51371">
    <property type="entry name" value="CBS"/>
    <property type="match status" value="1"/>
</dbReference>
<dbReference type="PANTHER" id="PTHR22777:SF17">
    <property type="entry name" value="UPF0053 PROTEIN SLL0260"/>
    <property type="match status" value="1"/>
</dbReference>
<evidence type="ECO:0000256" key="8">
    <source>
        <dbReference type="SAM" id="Phobius"/>
    </source>
</evidence>
<feature type="domain" description="CBS" evidence="9">
    <location>
        <begin position="283"/>
        <end position="340"/>
    </location>
</feature>
<protein>
    <submittedName>
        <fullName evidence="10">Hemolysin family protein</fullName>
    </submittedName>
</protein>
<dbReference type="PANTHER" id="PTHR22777">
    <property type="entry name" value="HEMOLYSIN-RELATED"/>
    <property type="match status" value="1"/>
</dbReference>
<dbReference type="InterPro" id="IPR046342">
    <property type="entry name" value="CBS_dom_sf"/>
</dbReference>
<dbReference type="InterPro" id="IPR002550">
    <property type="entry name" value="CNNM"/>
</dbReference>
<evidence type="ECO:0000313" key="11">
    <source>
        <dbReference type="Proteomes" id="UP001598138"/>
    </source>
</evidence>